<evidence type="ECO:0000313" key="6">
    <source>
        <dbReference type="Proteomes" id="UP001165287"/>
    </source>
</evidence>
<evidence type="ECO:0000256" key="3">
    <source>
        <dbReference type="PROSITE-ProRule" id="PRU00335"/>
    </source>
</evidence>
<dbReference type="Pfam" id="PF00440">
    <property type="entry name" value="TetR_N"/>
    <property type="match status" value="1"/>
</dbReference>
<dbReference type="SUPFAM" id="SSF46689">
    <property type="entry name" value="Homeodomain-like"/>
    <property type="match status" value="1"/>
</dbReference>
<organism evidence="5 6">
    <name type="scientific">Metabacillus rhizolycopersici</name>
    <dbReference type="NCBI Taxonomy" id="2875709"/>
    <lineage>
        <taxon>Bacteria</taxon>
        <taxon>Bacillati</taxon>
        <taxon>Bacillota</taxon>
        <taxon>Bacilli</taxon>
        <taxon>Bacillales</taxon>
        <taxon>Bacillaceae</taxon>
        <taxon>Metabacillus</taxon>
    </lineage>
</organism>
<keyword evidence="1" id="KW-0678">Repressor</keyword>
<proteinExistence type="predicted"/>
<dbReference type="PANTHER" id="PTHR43479:SF22">
    <property type="entry name" value="TRANSCRIPTIONAL REGULATOR, TETR FAMILY"/>
    <property type="match status" value="1"/>
</dbReference>
<keyword evidence="6" id="KW-1185">Reference proteome</keyword>
<dbReference type="PROSITE" id="PS50977">
    <property type="entry name" value="HTH_TETR_2"/>
    <property type="match status" value="1"/>
</dbReference>
<reference evidence="5" key="1">
    <citation type="submission" date="2024-05" db="EMBL/GenBank/DDBJ databases">
        <title>Metabacillus sp. nov., isolated from the rhizosphere soil of tomato plants.</title>
        <authorList>
            <person name="Ma R."/>
        </authorList>
    </citation>
    <scope>NUCLEOTIDE SEQUENCE</scope>
    <source>
        <strain evidence="5">DBTR6</strain>
    </source>
</reference>
<name>A0ABS7UUK3_9BACI</name>
<accession>A0ABS7UUK3</accession>
<gene>
    <name evidence="5" type="ORF">K9V48_16020</name>
</gene>
<keyword evidence="2 3" id="KW-0238">DNA-binding</keyword>
<dbReference type="InterPro" id="IPR023772">
    <property type="entry name" value="DNA-bd_HTH_TetR-type_CS"/>
</dbReference>
<dbReference type="RefSeq" id="WP_224140038.1">
    <property type="nucleotide sequence ID" value="NZ_JAIQUM010000038.1"/>
</dbReference>
<dbReference type="EMBL" id="JAIQUM010000038">
    <property type="protein sequence ID" value="MBZ5751712.1"/>
    <property type="molecule type" value="Genomic_DNA"/>
</dbReference>
<evidence type="ECO:0000259" key="4">
    <source>
        <dbReference type="PROSITE" id="PS50977"/>
    </source>
</evidence>
<feature type="domain" description="HTH tetR-type" evidence="4">
    <location>
        <begin position="2"/>
        <end position="62"/>
    </location>
</feature>
<protein>
    <submittedName>
        <fullName evidence="5">TetR/AcrR family transcriptional regulator</fullName>
    </submittedName>
</protein>
<dbReference type="PROSITE" id="PS01081">
    <property type="entry name" value="HTH_TETR_1"/>
    <property type="match status" value="1"/>
</dbReference>
<dbReference type="InterPro" id="IPR050624">
    <property type="entry name" value="HTH-type_Tx_Regulator"/>
</dbReference>
<feature type="DNA-binding region" description="H-T-H motif" evidence="3">
    <location>
        <begin position="25"/>
        <end position="44"/>
    </location>
</feature>
<dbReference type="PRINTS" id="PR00455">
    <property type="entry name" value="HTHTETR"/>
</dbReference>
<evidence type="ECO:0000256" key="2">
    <source>
        <dbReference type="ARBA" id="ARBA00023125"/>
    </source>
</evidence>
<dbReference type="InterPro" id="IPR009057">
    <property type="entry name" value="Homeodomain-like_sf"/>
</dbReference>
<dbReference type="InterPro" id="IPR001647">
    <property type="entry name" value="HTH_TetR"/>
</dbReference>
<evidence type="ECO:0000256" key="1">
    <source>
        <dbReference type="ARBA" id="ARBA00022491"/>
    </source>
</evidence>
<sequence>MNKRKQHVIKHAHELFIEKGYQLTSIQDILEYSGISKGTFYNYFSSKSELLLAVFKMIHDKLRKERNELLIGQNPSDISIFIKQLELEMRFNKQNKLFSLFEEVFVSNDAELKQYIQRFRLNNIHWVYLRFIDIFGQDNKPYLLDTTIIFSGILHSMIRSNFMEENASDRVNVSEIIQYCVNRIITIVETVSKSGEQIFPPECLNTWLPARDENEHDLKSELLHAALVLKNIINKKINEEHEQTMYYEYLEFIEDELLQTRKPRKFLIQSTFASFKATSHHEIIQEIINFEKMAEDYLQQLENTLD</sequence>
<dbReference type="PANTHER" id="PTHR43479">
    <property type="entry name" value="ACREF/ENVCD OPERON REPRESSOR-RELATED"/>
    <property type="match status" value="1"/>
</dbReference>
<evidence type="ECO:0000313" key="5">
    <source>
        <dbReference type="EMBL" id="MBZ5751712.1"/>
    </source>
</evidence>
<dbReference type="Gene3D" id="1.10.357.10">
    <property type="entry name" value="Tetracycline Repressor, domain 2"/>
    <property type="match status" value="1"/>
</dbReference>
<comment type="caution">
    <text evidence="5">The sequence shown here is derived from an EMBL/GenBank/DDBJ whole genome shotgun (WGS) entry which is preliminary data.</text>
</comment>
<dbReference type="Proteomes" id="UP001165287">
    <property type="component" value="Unassembled WGS sequence"/>
</dbReference>